<feature type="signal peptide" evidence="2">
    <location>
        <begin position="1"/>
        <end position="18"/>
    </location>
</feature>
<accession>A0A9W7ZMV0</accession>
<reference evidence="3" key="1">
    <citation type="submission" date="2022-07" db="EMBL/GenBank/DDBJ databases">
        <title>Phylogenomic reconstructions and comparative analyses of Kickxellomycotina fungi.</title>
        <authorList>
            <person name="Reynolds N.K."/>
            <person name="Stajich J.E."/>
            <person name="Barry K."/>
            <person name="Grigoriev I.V."/>
            <person name="Crous P."/>
            <person name="Smith M.E."/>
        </authorList>
    </citation>
    <scope>NUCLEOTIDE SEQUENCE</scope>
    <source>
        <strain evidence="3">NBRC 100468</strain>
    </source>
</reference>
<dbReference type="Proteomes" id="UP001150538">
    <property type="component" value="Unassembled WGS sequence"/>
</dbReference>
<dbReference type="EMBL" id="JANBPU010000407">
    <property type="protein sequence ID" value="KAJ1911806.1"/>
    <property type="molecule type" value="Genomic_DNA"/>
</dbReference>
<feature type="region of interest" description="Disordered" evidence="1">
    <location>
        <begin position="66"/>
        <end position="160"/>
    </location>
</feature>
<feature type="compositionally biased region" description="Basic and acidic residues" evidence="1">
    <location>
        <begin position="101"/>
        <end position="160"/>
    </location>
</feature>
<dbReference type="AlphaFoldDB" id="A0A9W7ZMV0"/>
<comment type="caution">
    <text evidence="3">The sequence shown here is derived from an EMBL/GenBank/DDBJ whole genome shotgun (WGS) entry which is preliminary data.</text>
</comment>
<evidence type="ECO:0000313" key="3">
    <source>
        <dbReference type="EMBL" id="KAJ1911806.1"/>
    </source>
</evidence>
<evidence type="ECO:0000256" key="2">
    <source>
        <dbReference type="SAM" id="SignalP"/>
    </source>
</evidence>
<evidence type="ECO:0000256" key="1">
    <source>
        <dbReference type="SAM" id="MobiDB-lite"/>
    </source>
</evidence>
<feature type="region of interest" description="Disordered" evidence="1">
    <location>
        <begin position="191"/>
        <end position="240"/>
    </location>
</feature>
<evidence type="ECO:0000313" key="4">
    <source>
        <dbReference type="Proteomes" id="UP001150538"/>
    </source>
</evidence>
<keyword evidence="2" id="KW-0732">Signal</keyword>
<feature type="chain" id="PRO_5040788488" evidence="2">
    <location>
        <begin position="19"/>
        <end position="240"/>
    </location>
</feature>
<organism evidence="3 4">
    <name type="scientific">Mycoemilia scoparia</name>
    <dbReference type="NCBI Taxonomy" id="417184"/>
    <lineage>
        <taxon>Eukaryota</taxon>
        <taxon>Fungi</taxon>
        <taxon>Fungi incertae sedis</taxon>
        <taxon>Zoopagomycota</taxon>
        <taxon>Kickxellomycotina</taxon>
        <taxon>Kickxellomycetes</taxon>
        <taxon>Kickxellales</taxon>
        <taxon>Kickxellaceae</taxon>
        <taxon>Mycoemilia</taxon>
    </lineage>
</organism>
<name>A0A9W7ZMV0_9FUNG</name>
<protein>
    <submittedName>
        <fullName evidence="3">Uncharacterized protein</fullName>
    </submittedName>
</protein>
<keyword evidence="4" id="KW-1185">Reference proteome</keyword>
<sequence length="240" mass="26871">MKTTSLVFLITFSLVASALPFDHANANDDSGSNIGEIVAFVNKYSHGIHNHGFNRRSDEFNFDNIGADFAQDDSQDGNGSNGGDDNGKSNGQSGNENGEDQYEKRHGELKYDLHGDFDGEHHDASKGKYEKDHHKVTTVKDTEKAHEDGHSHGKEDAKWHGKIQGDGKYYHEKRSKELKYDLDGQFGGEYHDASKGEYEKDHHKVTTVKDTEKAHEDGHSHGKEDAKWHGKIQGDGKYHH</sequence>
<gene>
    <name evidence="3" type="ORF">H4219_005820</name>
</gene>
<proteinExistence type="predicted"/>